<dbReference type="EMBL" id="FMJC01000002">
    <property type="protein sequence ID" value="SCM75045.1"/>
    <property type="molecule type" value="Genomic_DNA"/>
</dbReference>
<proteinExistence type="predicted"/>
<organism evidence="3">
    <name type="scientific">uncultured Desulfovibrio sp</name>
    <dbReference type="NCBI Taxonomy" id="167968"/>
    <lineage>
        <taxon>Bacteria</taxon>
        <taxon>Pseudomonadati</taxon>
        <taxon>Thermodesulfobacteriota</taxon>
        <taxon>Desulfovibrionia</taxon>
        <taxon>Desulfovibrionales</taxon>
        <taxon>Desulfovibrionaceae</taxon>
        <taxon>Desulfovibrio</taxon>
        <taxon>environmental samples</taxon>
    </lineage>
</organism>
<dbReference type="InterPro" id="IPR001668">
    <property type="entry name" value="Mob_Pre"/>
</dbReference>
<dbReference type="RefSeq" id="WP_179981375.1">
    <property type="nucleotide sequence ID" value="NZ_LT608333.1"/>
</dbReference>
<evidence type="ECO:0000256" key="2">
    <source>
        <dbReference type="SAM" id="MobiDB-lite"/>
    </source>
</evidence>
<dbReference type="CDD" id="cd17242">
    <property type="entry name" value="MobM_relaxase"/>
    <property type="match status" value="1"/>
</dbReference>
<feature type="coiled-coil region" evidence="1">
    <location>
        <begin position="194"/>
        <end position="249"/>
    </location>
</feature>
<dbReference type="Gene3D" id="3.30.930.30">
    <property type="match status" value="1"/>
</dbReference>
<keyword evidence="1" id="KW-0175">Coiled coil</keyword>
<dbReference type="EMBL" id="FMJC01000002">
    <property type="protein sequence ID" value="SCM74892.1"/>
    <property type="molecule type" value="Genomic_DNA"/>
</dbReference>
<dbReference type="NCBIfam" id="NF041497">
    <property type="entry name" value="MobV"/>
    <property type="match status" value="1"/>
</dbReference>
<feature type="region of interest" description="Disordered" evidence="2">
    <location>
        <begin position="17"/>
        <end position="41"/>
    </location>
</feature>
<name>A0A212LBE4_9BACT</name>
<dbReference type="Pfam" id="PF01076">
    <property type="entry name" value="Mob_Pre"/>
    <property type="match status" value="1"/>
</dbReference>
<dbReference type="GO" id="GO:0006310">
    <property type="term" value="P:DNA recombination"/>
    <property type="evidence" value="ECO:0007669"/>
    <property type="project" value="InterPro"/>
</dbReference>
<evidence type="ECO:0000313" key="3">
    <source>
        <dbReference type="EMBL" id="SCM74892.1"/>
    </source>
</evidence>
<evidence type="ECO:0008006" key="5">
    <source>
        <dbReference type="Google" id="ProtNLM"/>
    </source>
</evidence>
<protein>
    <recommendedName>
        <fullName evidence="5">Plasmid recombination enzyme</fullName>
    </recommendedName>
</protein>
<reference evidence="3" key="1">
    <citation type="submission" date="2016-08" db="EMBL/GenBank/DDBJ databases">
        <authorList>
            <person name="Seilhamer J.J."/>
        </authorList>
    </citation>
    <scope>NUCLEOTIDE SEQUENCE</scope>
    <source>
        <strain evidence="3">86-1</strain>
    </source>
</reference>
<evidence type="ECO:0000313" key="4">
    <source>
        <dbReference type="EMBL" id="SCM75045.1"/>
    </source>
</evidence>
<feature type="compositionally biased region" description="Basic and acidic residues" evidence="2">
    <location>
        <begin position="23"/>
        <end position="41"/>
    </location>
</feature>
<sequence>MSYLVLHMDKFKKEAVRGIQSHNNRERESHSNPDIDYERSGHNYDLHESASGNYAEAIQNRIDDLLLVKAVRKDAVHMCGLIVSSDSAFFEKLPPEETRRFFEESKAFLTEFVGAENVISAMVHMDEKTPHMHFLHVPVTPDGRLNAKEIYTRESLKKLQTELPRHLQSSGFDLQRGVEQEPGAKKKHLNTREFKQQQEALHSLEKETQAVNAELVQRQREESALQERLQSIERQAQEAEKMLSEQTDIPKASMLNFKSVLEAAQGIIEHQKKALAAKGIVDAQNEKLKADNEKLQAQAKELHDKVLGIELQHAEERQKINASIRSLNNTNQNLLARLEETEKFFRWNTDASMMRDEYEREQRQEAQRKAAEQKRLLEEIKQQERQQQADKERQAKELEQQKAAELERQRAEREQQRAQSLERRPRGMGMGR</sequence>
<dbReference type="GO" id="GO:0003677">
    <property type="term" value="F:DNA binding"/>
    <property type="evidence" value="ECO:0007669"/>
    <property type="project" value="InterPro"/>
</dbReference>
<evidence type="ECO:0000256" key="1">
    <source>
        <dbReference type="SAM" id="Coils"/>
    </source>
</evidence>
<feature type="compositionally biased region" description="Basic and acidic residues" evidence="2">
    <location>
        <begin position="358"/>
        <end position="425"/>
    </location>
</feature>
<accession>A0A212LBE4</accession>
<feature type="region of interest" description="Disordered" evidence="2">
    <location>
        <begin position="358"/>
        <end position="432"/>
    </location>
</feature>
<dbReference type="AlphaFoldDB" id="A0A212LBE4"/>
<gene>
    <name evidence="3" type="ORF">KL86DES1_22220</name>
    <name evidence="4" type="ORF">KL86DES1_22312</name>
</gene>